<dbReference type="InterPro" id="IPR041129">
    <property type="entry name" value="CdiI_2"/>
</dbReference>
<keyword evidence="3" id="KW-1185">Reference proteome</keyword>
<organism evidence="2 3">
    <name type="scientific">Paraburkholderia sejongensis</name>
    <dbReference type="NCBI Taxonomy" id="2886946"/>
    <lineage>
        <taxon>Bacteria</taxon>
        <taxon>Pseudomonadati</taxon>
        <taxon>Pseudomonadota</taxon>
        <taxon>Betaproteobacteria</taxon>
        <taxon>Burkholderiales</taxon>
        <taxon>Burkholderiaceae</taxon>
        <taxon>Paraburkholderia</taxon>
    </lineage>
</organism>
<comment type="caution">
    <text evidence="2">The sequence shown here is derived from an EMBL/GenBank/DDBJ whole genome shotgun (WGS) entry which is preliminary data.</text>
</comment>
<name>A0ABS8JZZ9_9BURK</name>
<dbReference type="Proteomes" id="UP001431019">
    <property type="component" value="Unassembled WGS sequence"/>
</dbReference>
<gene>
    <name evidence="2" type="ORF">LJ656_23175</name>
</gene>
<sequence>MTPSDRYPAMNHLFGTYFGQDFDLFGETVPEIVACYRKHSPHSYADAIREIESFRKQHPDDLEAAFNPFRRGFRPEGWGYTIASFLDEVQRGLNE</sequence>
<dbReference type="Pfam" id="PF18593">
    <property type="entry name" value="CdiI_2"/>
    <property type="match status" value="1"/>
</dbReference>
<dbReference type="RefSeq" id="WP_230511855.1">
    <property type="nucleotide sequence ID" value="NZ_JAJITD010000012.1"/>
</dbReference>
<evidence type="ECO:0000259" key="1">
    <source>
        <dbReference type="Pfam" id="PF18593"/>
    </source>
</evidence>
<accession>A0ABS8JZZ9</accession>
<evidence type="ECO:0000313" key="3">
    <source>
        <dbReference type="Proteomes" id="UP001431019"/>
    </source>
</evidence>
<feature type="domain" description="CdiI immunity protein" evidence="1">
    <location>
        <begin position="6"/>
        <end position="91"/>
    </location>
</feature>
<dbReference type="EMBL" id="JAJITD010000012">
    <property type="protein sequence ID" value="MCC8395494.1"/>
    <property type="molecule type" value="Genomic_DNA"/>
</dbReference>
<reference evidence="2 3" key="1">
    <citation type="submission" date="2021-11" db="EMBL/GenBank/DDBJ databases">
        <authorList>
            <person name="Oh E.-T."/>
            <person name="Kim S.-B."/>
        </authorList>
    </citation>
    <scope>NUCLEOTIDE SEQUENCE [LARGE SCALE GENOMIC DNA]</scope>
    <source>
        <strain evidence="2 3">MMS20-SJTR3</strain>
    </source>
</reference>
<protein>
    <recommendedName>
        <fullName evidence="1">CdiI immunity protein domain-containing protein</fullName>
    </recommendedName>
</protein>
<evidence type="ECO:0000313" key="2">
    <source>
        <dbReference type="EMBL" id="MCC8395494.1"/>
    </source>
</evidence>
<proteinExistence type="predicted"/>